<evidence type="ECO:0000313" key="5">
    <source>
        <dbReference type="EMBL" id="GAA3264833.1"/>
    </source>
</evidence>
<dbReference type="SMART" id="SM00342">
    <property type="entry name" value="HTH_ARAC"/>
    <property type="match status" value="1"/>
</dbReference>
<dbReference type="InterPro" id="IPR050204">
    <property type="entry name" value="AraC_XylS_family_regulators"/>
</dbReference>
<dbReference type="InterPro" id="IPR018060">
    <property type="entry name" value="HTH_AraC"/>
</dbReference>
<proteinExistence type="predicted"/>
<feature type="domain" description="HTH araC/xylS-type" evidence="4">
    <location>
        <begin position="202"/>
        <end position="300"/>
    </location>
</feature>
<comment type="caution">
    <text evidence="5">The sequence shown here is derived from an EMBL/GenBank/DDBJ whole genome shotgun (WGS) entry which is preliminary data.</text>
</comment>
<protein>
    <submittedName>
        <fullName evidence="5">AraC family transcriptional regulator</fullName>
    </submittedName>
</protein>
<dbReference type="PANTHER" id="PTHR46796:SF13">
    <property type="entry name" value="HTH-TYPE TRANSCRIPTIONAL ACTIVATOR RHAS"/>
    <property type="match status" value="1"/>
</dbReference>
<dbReference type="InterPro" id="IPR032783">
    <property type="entry name" value="AraC_lig"/>
</dbReference>
<dbReference type="Pfam" id="PF12852">
    <property type="entry name" value="Cupin_6"/>
    <property type="match status" value="1"/>
</dbReference>
<name>A0ABP6QZE0_9ACTN</name>
<evidence type="ECO:0000259" key="4">
    <source>
        <dbReference type="PROSITE" id="PS01124"/>
    </source>
</evidence>
<dbReference type="Pfam" id="PF12833">
    <property type="entry name" value="HTH_18"/>
    <property type="match status" value="1"/>
</dbReference>
<dbReference type="Proteomes" id="UP001500728">
    <property type="component" value="Unassembled WGS sequence"/>
</dbReference>
<dbReference type="InterPro" id="IPR009057">
    <property type="entry name" value="Homeodomain-like_sf"/>
</dbReference>
<reference evidence="6" key="1">
    <citation type="journal article" date="2019" name="Int. J. Syst. Evol. Microbiol.">
        <title>The Global Catalogue of Microorganisms (GCM) 10K type strain sequencing project: providing services to taxonomists for standard genome sequencing and annotation.</title>
        <authorList>
            <consortium name="The Broad Institute Genomics Platform"/>
            <consortium name="The Broad Institute Genome Sequencing Center for Infectious Disease"/>
            <person name="Wu L."/>
            <person name="Ma J."/>
        </authorList>
    </citation>
    <scope>NUCLEOTIDE SEQUENCE [LARGE SCALE GENOMIC DNA]</scope>
    <source>
        <strain evidence="6">JCM 9381</strain>
    </source>
</reference>
<evidence type="ECO:0000256" key="1">
    <source>
        <dbReference type="ARBA" id="ARBA00023015"/>
    </source>
</evidence>
<keyword evidence="6" id="KW-1185">Reference proteome</keyword>
<evidence type="ECO:0000313" key="6">
    <source>
        <dbReference type="Proteomes" id="UP001500728"/>
    </source>
</evidence>
<dbReference type="PROSITE" id="PS01124">
    <property type="entry name" value="HTH_ARAC_FAMILY_2"/>
    <property type="match status" value="1"/>
</dbReference>
<dbReference type="PANTHER" id="PTHR46796">
    <property type="entry name" value="HTH-TYPE TRANSCRIPTIONAL ACTIVATOR RHAS-RELATED"/>
    <property type="match status" value="1"/>
</dbReference>
<dbReference type="RefSeq" id="WP_346152820.1">
    <property type="nucleotide sequence ID" value="NZ_BAAAUW010000015.1"/>
</dbReference>
<sequence length="308" mass="33283">MDPLEDVLSLLRTRSHLSAGLTAGGQWSVRFEPPTGVKFNTLRRGYCWLEVEKVDGPIALAPGDCYLLTRPLPFTLRSDPPGPEIDAHTIFARAEDGMARTGTGDDVLLIGGRFTFGEPGHELLLAGLPPVIHVPAGTPHAETVEWALTVIEQELTSRPAASSLVAEHLAVVMLIHVMRLYLTREPREASGLLTGLAEPAVRAALTSLHTDPAHPWTVAELARAGAVSRSTLAARFKETMGQGPMEYLTRWRIQLAAQRLRESDETLSAIARHTGYGSESAMSTAFKRVTGVSPSVYRRGHSGSPASD</sequence>
<evidence type="ECO:0000256" key="2">
    <source>
        <dbReference type="ARBA" id="ARBA00023125"/>
    </source>
</evidence>
<keyword evidence="2" id="KW-0238">DNA-binding</keyword>
<dbReference type="Gene3D" id="1.10.10.60">
    <property type="entry name" value="Homeodomain-like"/>
    <property type="match status" value="2"/>
</dbReference>
<dbReference type="EMBL" id="BAAAUW010000015">
    <property type="protein sequence ID" value="GAA3264833.1"/>
    <property type="molecule type" value="Genomic_DNA"/>
</dbReference>
<evidence type="ECO:0000256" key="3">
    <source>
        <dbReference type="ARBA" id="ARBA00023163"/>
    </source>
</evidence>
<keyword evidence="3" id="KW-0804">Transcription</keyword>
<dbReference type="SUPFAM" id="SSF46689">
    <property type="entry name" value="Homeodomain-like"/>
    <property type="match status" value="2"/>
</dbReference>
<organism evidence="5 6">
    <name type="scientific">Streptomyces labedae</name>
    <dbReference type="NCBI Taxonomy" id="285569"/>
    <lineage>
        <taxon>Bacteria</taxon>
        <taxon>Bacillati</taxon>
        <taxon>Actinomycetota</taxon>
        <taxon>Actinomycetes</taxon>
        <taxon>Kitasatosporales</taxon>
        <taxon>Streptomycetaceae</taxon>
        <taxon>Streptomyces</taxon>
    </lineage>
</organism>
<accession>A0ABP6QZE0</accession>
<gene>
    <name evidence="5" type="ORF">GCM10010469_34800</name>
</gene>
<keyword evidence="1" id="KW-0805">Transcription regulation</keyword>